<reference evidence="1 2" key="1">
    <citation type="journal article" date="2016" name="Sci. Rep.">
        <title>Peltaster fructicola genome reveals evolution from an invasive phytopathogen to an ectophytic parasite.</title>
        <authorList>
            <person name="Xu C."/>
            <person name="Chen H."/>
            <person name="Gleason M.L."/>
            <person name="Xu J.R."/>
            <person name="Liu H."/>
            <person name="Zhang R."/>
            <person name="Sun G."/>
        </authorList>
    </citation>
    <scope>NUCLEOTIDE SEQUENCE [LARGE SCALE GENOMIC DNA]</scope>
    <source>
        <strain evidence="1 2">LNHT1506</strain>
    </source>
</reference>
<protein>
    <submittedName>
        <fullName evidence="1">Uncharacterized protein</fullName>
    </submittedName>
</protein>
<organism evidence="1 2">
    <name type="scientific">Peltaster fructicola</name>
    <dbReference type="NCBI Taxonomy" id="286661"/>
    <lineage>
        <taxon>Eukaryota</taxon>
        <taxon>Fungi</taxon>
        <taxon>Dikarya</taxon>
        <taxon>Ascomycota</taxon>
        <taxon>Pezizomycotina</taxon>
        <taxon>Dothideomycetes</taxon>
        <taxon>Dothideomycetes incertae sedis</taxon>
        <taxon>Peltaster</taxon>
    </lineage>
</organism>
<gene>
    <name evidence="1" type="ORF">AMS68_002823</name>
</gene>
<accession>A0A6H0XRJ1</accession>
<dbReference type="Proteomes" id="UP000503462">
    <property type="component" value="Chromosome 2"/>
</dbReference>
<dbReference type="OrthoDB" id="5272500at2759"/>
<dbReference type="EMBL" id="CP051140">
    <property type="protein sequence ID" value="QIW97305.1"/>
    <property type="molecule type" value="Genomic_DNA"/>
</dbReference>
<dbReference type="AlphaFoldDB" id="A0A6H0XRJ1"/>
<sequence length="293" mass="33551">MASHDELVSPFRLEHRHLLRLARSEGFAILRSYLADHHSEHFCSLHNAATGDQRAEWLLVRDILHALLAPIVELFDKSTSVAERATRGANMEDLEHAYNNNARMAFVWLQCFIEREKRWCLTLGCPACNVEHTLDSEFSIRLLYTACLLSELECPLDDDGPTLPSLKFFLRYLHRALDRDELFGPGYFQHVHDKAVQLQIGIEDLIQQTSSLEAVLSAPSSPDEVFDASDRLQVSSFLASMRDVPKTRIKRSRLAKRQAALEREEHMWVQDLLDRAKVQPQDRTHLQSVPVSS</sequence>
<evidence type="ECO:0000313" key="2">
    <source>
        <dbReference type="Proteomes" id="UP000503462"/>
    </source>
</evidence>
<proteinExistence type="predicted"/>
<evidence type="ECO:0000313" key="1">
    <source>
        <dbReference type="EMBL" id="QIW97305.1"/>
    </source>
</evidence>
<keyword evidence="2" id="KW-1185">Reference proteome</keyword>
<name>A0A6H0XRJ1_9PEZI</name>